<dbReference type="AlphaFoldDB" id="A0A452UM14"/>
<name>A0A452UM14_URSMA</name>
<reference evidence="1" key="1">
    <citation type="submission" date="2019-03" db="UniProtKB">
        <authorList>
            <consortium name="Ensembl"/>
        </authorList>
    </citation>
    <scope>IDENTIFICATION</scope>
</reference>
<organism evidence="1">
    <name type="scientific">Ursus maritimus</name>
    <name type="common">Polar bear</name>
    <name type="synonym">Thalarctos maritimus</name>
    <dbReference type="NCBI Taxonomy" id="29073"/>
    <lineage>
        <taxon>Eukaryota</taxon>
        <taxon>Metazoa</taxon>
        <taxon>Chordata</taxon>
        <taxon>Craniata</taxon>
        <taxon>Vertebrata</taxon>
        <taxon>Euteleostomi</taxon>
        <taxon>Mammalia</taxon>
        <taxon>Eutheria</taxon>
        <taxon>Laurasiatheria</taxon>
        <taxon>Carnivora</taxon>
        <taxon>Caniformia</taxon>
        <taxon>Ursidae</taxon>
        <taxon>Ursus</taxon>
    </lineage>
</organism>
<proteinExistence type="predicted"/>
<evidence type="ECO:0000313" key="1">
    <source>
        <dbReference type="Ensembl" id="ENSUMAP00000022030"/>
    </source>
</evidence>
<accession>A0A452UM14</accession>
<protein>
    <submittedName>
        <fullName evidence="1">Uncharacterized protein</fullName>
    </submittedName>
</protein>
<sequence>MHHIFFMHSLADGHLGSFHNLAIVDNAAVNIGVHVPLRISIFVSFGWRGVGRGWDTWAMGIKEGSGRDEHWVLYVSHESLNSPETNITLYVN</sequence>
<dbReference type="Ensembl" id="ENSUMAT00000026116.1">
    <property type="protein sequence ID" value="ENSUMAP00000022030.1"/>
    <property type="gene ID" value="ENSUMAG00000016122.1"/>
</dbReference>